<organism evidence="1">
    <name type="scientific">bioreactor metagenome</name>
    <dbReference type="NCBI Taxonomy" id="1076179"/>
    <lineage>
        <taxon>unclassified sequences</taxon>
        <taxon>metagenomes</taxon>
        <taxon>ecological metagenomes</taxon>
    </lineage>
</organism>
<evidence type="ECO:0000313" key="1">
    <source>
        <dbReference type="EMBL" id="MPN42121.1"/>
    </source>
</evidence>
<name>A0A645HSV0_9ZZZZ</name>
<proteinExistence type="predicted"/>
<dbReference type="AlphaFoldDB" id="A0A645HSV0"/>
<protein>
    <submittedName>
        <fullName evidence="1">Uncharacterized protein</fullName>
    </submittedName>
</protein>
<gene>
    <name evidence="1" type="ORF">SDC9_189677</name>
</gene>
<comment type="caution">
    <text evidence="1">The sequence shown here is derived from an EMBL/GenBank/DDBJ whole genome shotgun (WGS) entry which is preliminary data.</text>
</comment>
<reference evidence="1" key="1">
    <citation type="submission" date="2019-08" db="EMBL/GenBank/DDBJ databases">
        <authorList>
            <person name="Kucharzyk K."/>
            <person name="Murdoch R.W."/>
            <person name="Higgins S."/>
            <person name="Loffler F."/>
        </authorList>
    </citation>
    <scope>NUCLEOTIDE SEQUENCE</scope>
</reference>
<sequence>MVVYEHHRTEYGWRFLHRSVAVGGRKLVKERKDGGIGEILGQEALGTLVEIGKKPKIGDGMGEHGLHG</sequence>
<accession>A0A645HSV0</accession>
<dbReference type="EMBL" id="VSSQ01099632">
    <property type="protein sequence ID" value="MPN42121.1"/>
    <property type="molecule type" value="Genomic_DNA"/>
</dbReference>